<evidence type="ECO:0000259" key="2">
    <source>
        <dbReference type="SMART" id="SM00867"/>
    </source>
</evidence>
<dbReference type="Proteomes" id="UP001139319">
    <property type="component" value="Unassembled WGS sequence"/>
</dbReference>
<dbReference type="RefSeq" id="WP_253968028.1">
    <property type="nucleotide sequence ID" value="NZ_JAMFTH010000002.1"/>
</dbReference>
<dbReference type="InterPro" id="IPR036761">
    <property type="entry name" value="TTHA0802/YceI-like_sf"/>
</dbReference>
<dbReference type="PANTHER" id="PTHR34406:SF1">
    <property type="entry name" value="PROTEIN YCEI"/>
    <property type="match status" value="1"/>
</dbReference>
<dbReference type="NCBIfam" id="NF002994">
    <property type="entry name" value="PRK03757.1"/>
    <property type="match status" value="1"/>
</dbReference>
<feature type="domain" description="Lipid/polyisoprenoid-binding YceI-like" evidence="2">
    <location>
        <begin position="31"/>
        <end position="198"/>
    </location>
</feature>
<keyword evidence="4" id="KW-1185">Reference proteome</keyword>
<keyword evidence="1" id="KW-0732">Signal</keyword>
<sequence length="200" mass="21710">MNAFKTLAKSAAAAAIITSASLTASQALADDYVIDTKGAHAAINFKIKHLGYSWLTGRFNTFSGNFSYDPADVAASRINVTIDTTSIDSNHAERDKHLRGGDFLEVSKYPEAKFVSKSITDIDDDGEEFDVVGDLTLHGVTKEITIEVEKVGEGKDPWGGYRVGFEGETTIMLKDFGIDYDLGPASRSVELELHVEGIKQ</sequence>
<dbReference type="PANTHER" id="PTHR34406">
    <property type="entry name" value="PROTEIN YCEI"/>
    <property type="match status" value="1"/>
</dbReference>
<evidence type="ECO:0000256" key="1">
    <source>
        <dbReference type="SAM" id="SignalP"/>
    </source>
</evidence>
<dbReference type="Gene3D" id="2.40.128.110">
    <property type="entry name" value="Lipid/polyisoprenoid-binding, YceI-like"/>
    <property type="match status" value="1"/>
</dbReference>
<reference evidence="3" key="1">
    <citation type="submission" date="2022-05" db="EMBL/GenBank/DDBJ databases">
        <authorList>
            <person name="Sun H.-N."/>
        </authorList>
    </citation>
    <scope>NUCLEOTIDE SEQUENCE</scope>
    <source>
        <strain evidence="3">HB14</strain>
    </source>
</reference>
<proteinExistence type="predicted"/>
<organism evidence="3 4">
    <name type="scientific">Gilvimarinus xylanilyticus</name>
    <dbReference type="NCBI Taxonomy" id="2944139"/>
    <lineage>
        <taxon>Bacteria</taxon>
        <taxon>Pseudomonadati</taxon>
        <taxon>Pseudomonadota</taxon>
        <taxon>Gammaproteobacteria</taxon>
        <taxon>Cellvibrionales</taxon>
        <taxon>Cellvibrionaceae</taxon>
        <taxon>Gilvimarinus</taxon>
    </lineage>
</organism>
<reference evidence="3" key="2">
    <citation type="submission" date="2023-01" db="EMBL/GenBank/DDBJ databases">
        <title>Gilvimarinus xylanilyticus HB14 isolated from Caulerpa lentillifera aquaculture base in Hainan, China.</title>
        <authorList>
            <person name="Zhang Y.-J."/>
        </authorList>
    </citation>
    <scope>NUCLEOTIDE SEQUENCE</scope>
    <source>
        <strain evidence="3">HB14</strain>
    </source>
</reference>
<dbReference type="SUPFAM" id="SSF101874">
    <property type="entry name" value="YceI-like"/>
    <property type="match status" value="1"/>
</dbReference>
<feature type="chain" id="PRO_5040921310" evidence="1">
    <location>
        <begin position="30"/>
        <end position="200"/>
    </location>
</feature>
<dbReference type="AlphaFoldDB" id="A0A9X2KU06"/>
<comment type="caution">
    <text evidence="3">The sequence shown here is derived from an EMBL/GenBank/DDBJ whole genome shotgun (WGS) entry which is preliminary data.</text>
</comment>
<feature type="signal peptide" evidence="1">
    <location>
        <begin position="1"/>
        <end position="29"/>
    </location>
</feature>
<name>A0A9X2KU06_9GAMM</name>
<evidence type="ECO:0000313" key="4">
    <source>
        <dbReference type="Proteomes" id="UP001139319"/>
    </source>
</evidence>
<dbReference type="EMBL" id="JAMFTH010000002">
    <property type="protein sequence ID" value="MCP8899742.1"/>
    <property type="molecule type" value="Genomic_DNA"/>
</dbReference>
<evidence type="ECO:0000313" key="3">
    <source>
        <dbReference type="EMBL" id="MCP8899742.1"/>
    </source>
</evidence>
<protein>
    <submittedName>
        <fullName evidence="3">YceI family protein</fullName>
    </submittedName>
</protein>
<accession>A0A9X2KU06</accession>
<dbReference type="InterPro" id="IPR007372">
    <property type="entry name" value="Lipid/polyisoprenoid-bd_YceI"/>
</dbReference>
<dbReference type="SMART" id="SM00867">
    <property type="entry name" value="YceI"/>
    <property type="match status" value="1"/>
</dbReference>
<gene>
    <name evidence="3" type="ORF">M6D89_10555</name>
</gene>
<dbReference type="Pfam" id="PF04264">
    <property type="entry name" value="YceI"/>
    <property type="match status" value="1"/>
</dbReference>